<proteinExistence type="predicted"/>
<name>A0A0C3J534_PISTI</name>
<organism evidence="2 3">
    <name type="scientific">Pisolithus tinctorius Marx 270</name>
    <dbReference type="NCBI Taxonomy" id="870435"/>
    <lineage>
        <taxon>Eukaryota</taxon>
        <taxon>Fungi</taxon>
        <taxon>Dikarya</taxon>
        <taxon>Basidiomycota</taxon>
        <taxon>Agaricomycotina</taxon>
        <taxon>Agaricomycetes</taxon>
        <taxon>Agaricomycetidae</taxon>
        <taxon>Boletales</taxon>
        <taxon>Sclerodermatineae</taxon>
        <taxon>Pisolithaceae</taxon>
        <taxon>Pisolithus</taxon>
    </lineage>
</organism>
<accession>A0A0C3J534</accession>
<feature type="region of interest" description="Disordered" evidence="1">
    <location>
        <begin position="19"/>
        <end position="67"/>
    </location>
</feature>
<dbReference type="EMBL" id="KN832376">
    <property type="protein sequence ID" value="KIN92791.1"/>
    <property type="molecule type" value="Genomic_DNA"/>
</dbReference>
<reference evidence="3" key="2">
    <citation type="submission" date="2015-01" db="EMBL/GenBank/DDBJ databases">
        <title>Evolutionary Origins and Diversification of the Mycorrhizal Mutualists.</title>
        <authorList>
            <consortium name="DOE Joint Genome Institute"/>
            <consortium name="Mycorrhizal Genomics Consortium"/>
            <person name="Kohler A."/>
            <person name="Kuo A."/>
            <person name="Nagy L.G."/>
            <person name="Floudas D."/>
            <person name="Copeland A."/>
            <person name="Barry K.W."/>
            <person name="Cichocki N."/>
            <person name="Veneault-Fourrey C."/>
            <person name="LaButti K."/>
            <person name="Lindquist E.A."/>
            <person name="Lipzen A."/>
            <person name="Lundell T."/>
            <person name="Morin E."/>
            <person name="Murat C."/>
            <person name="Riley R."/>
            <person name="Ohm R."/>
            <person name="Sun H."/>
            <person name="Tunlid A."/>
            <person name="Henrissat B."/>
            <person name="Grigoriev I.V."/>
            <person name="Hibbett D.S."/>
            <person name="Martin F."/>
        </authorList>
    </citation>
    <scope>NUCLEOTIDE SEQUENCE [LARGE SCALE GENOMIC DNA]</scope>
    <source>
        <strain evidence="3">Marx 270</strain>
    </source>
</reference>
<evidence type="ECO:0000256" key="1">
    <source>
        <dbReference type="SAM" id="MobiDB-lite"/>
    </source>
</evidence>
<dbReference type="InParanoid" id="A0A0C3J534"/>
<sequence length="139" mass="15955">MKGENEQLRRENHFLKEKIAQLGEKIEMHTRRPRSDSAARSYDGSSNESQRERARAGNKLGTPPRLLWYHRPLNPPSRIRISLLPARRLQPTFRLLPLQLLMTYLVMQQLPDQAPSTPSGASCVVQTPPAVVERLFFSK</sequence>
<feature type="compositionally biased region" description="Basic and acidic residues" evidence="1">
    <location>
        <begin position="19"/>
        <end position="37"/>
    </location>
</feature>
<evidence type="ECO:0000313" key="3">
    <source>
        <dbReference type="Proteomes" id="UP000054217"/>
    </source>
</evidence>
<keyword evidence="3" id="KW-1185">Reference proteome</keyword>
<dbReference type="AlphaFoldDB" id="A0A0C3J534"/>
<protein>
    <submittedName>
        <fullName evidence="2">Uncharacterized protein</fullName>
    </submittedName>
</protein>
<dbReference type="HOGENOM" id="CLU_1845921_0_0_1"/>
<evidence type="ECO:0000313" key="2">
    <source>
        <dbReference type="EMBL" id="KIN92791.1"/>
    </source>
</evidence>
<dbReference type="Proteomes" id="UP000054217">
    <property type="component" value="Unassembled WGS sequence"/>
</dbReference>
<reference evidence="2 3" key="1">
    <citation type="submission" date="2014-04" db="EMBL/GenBank/DDBJ databases">
        <authorList>
            <consortium name="DOE Joint Genome Institute"/>
            <person name="Kuo A."/>
            <person name="Kohler A."/>
            <person name="Costa M.D."/>
            <person name="Nagy L.G."/>
            <person name="Floudas D."/>
            <person name="Copeland A."/>
            <person name="Barry K.W."/>
            <person name="Cichocki N."/>
            <person name="Veneault-Fourrey C."/>
            <person name="LaButti K."/>
            <person name="Lindquist E.A."/>
            <person name="Lipzen A."/>
            <person name="Lundell T."/>
            <person name="Morin E."/>
            <person name="Murat C."/>
            <person name="Sun H."/>
            <person name="Tunlid A."/>
            <person name="Henrissat B."/>
            <person name="Grigoriev I.V."/>
            <person name="Hibbett D.S."/>
            <person name="Martin F."/>
            <person name="Nordberg H.P."/>
            <person name="Cantor M.N."/>
            <person name="Hua S.X."/>
        </authorList>
    </citation>
    <scope>NUCLEOTIDE SEQUENCE [LARGE SCALE GENOMIC DNA]</scope>
    <source>
        <strain evidence="2 3">Marx 270</strain>
    </source>
</reference>
<gene>
    <name evidence="2" type="ORF">M404DRAFT_1009365</name>
</gene>
<dbReference type="OrthoDB" id="10429947at2759"/>